<keyword evidence="11" id="KW-1278">Translocase</keyword>
<evidence type="ECO:0000256" key="9">
    <source>
        <dbReference type="ARBA" id="ARBA00022840"/>
    </source>
</evidence>
<reference evidence="17 18" key="1">
    <citation type="submission" date="2017-10" db="EMBL/GenBank/DDBJ databases">
        <authorList>
            <person name="Banno H."/>
            <person name="Chua N.-H."/>
        </authorList>
    </citation>
    <scope>NUCLEOTIDE SEQUENCE [LARGE SCALE GENOMIC DNA]</scope>
    <source>
        <strain evidence="17 18">YW11</strain>
    </source>
</reference>
<evidence type="ECO:0000313" key="18">
    <source>
        <dbReference type="Proteomes" id="UP000223527"/>
    </source>
</evidence>
<sequence length="796" mass="82097">MSALLAEAAAPAAESPHAAPAGCAHCGAPLPRGEARFCCTGCAGAHALVAGLGLDAFYRRQETAAGTLRPAEGAPETDFAALAAPGKGGTHRLELMVSGLTCGACVWLLEQALAREPDVLRARASLSARRLTVEWRGEAARANALAALVARLGFRAAPWSPACLRATEDAEGRALLRALGIAAFGMMNVMLVSVAVWAGGDMGEATRHLMHWLAALIGLPVVLVAGMPFYRSAWRSVRAGRPNMDLAVSLGIVATTAMSLSETLRNGEYTWFDGATALLALLLAGRVLDRAARRRARQAVAELLALQEGTVQRLRPEGGAEACPAAAIRAGDRILLAHGERLRLDGVLESAEALVDTAATSGESLPRLVHQGEALAAGAVNLGDPFTLRVTAAAADGSLAAMARLLERAEQARGRFVSIADKAARFYVPAAHAVALATFLGWWLWVGVSWQAALVPAVAALIITCPCGLAIAVPAVQVAASGALFRRGVLVASATALERLASAGHVVLDKTGTLTEGRPALLEEPGRPASALRRAASLARASRHPLARALVAACPDAPPAPEGVVEVPGQGLRLAAAEGEIRLGSAPFIGLAQEDEGLTMWLARPGLSPVPFRFADRLRGDAAPTVAALRGLGLEAELLSGDAPPAVEAAARAAGIGPWQARATPEGKAERIAALSVDGHRPLMVGDGINDAAALALAHVSATPEGATDLAQTAADLVLRGEGLGALPYAIRVARRAQRLARQNIAFALIYNMVAVPCAVLGYATPLIAALVMASSSIIVILNALRAGQVKTQVKT</sequence>
<dbReference type="InterPro" id="IPR027256">
    <property type="entry name" value="P-typ_ATPase_IB"/>
</dbReference>
<keyword evidence="9 15" id="KW-0067">ATP-binding</keyword>
<dbReference type="Pfam" id="PF00122">
    <property type="entry name" value="E1-E2_ATPase"/>
    <property type="match status" value="1"/>
</dbReference>
<comment type="caution">
    <text evidence="17">The sequence shown here is derived from an EMBL/GenBank/DDBJ whole genome shotgun (WGS) entry which is preliminary data.</text>
</comment>
<evidence type="ECO:0000256" key="12">
    <source>
        <dbReference type="ARBA" id="ARBA00022989"/>
    </source>
</evidence>
<dbReference type="SUPFAM" id="SSF55008">
    <property type="entry name" value="HMA, heavy metal-associated domain"/>
    <property type="match status" value="1"/>
</dbReference>
<keyword evidence="18" id="KW-1185">Reference proteome</keyword>
<evidence type="ECO:0000256" key="4">
    <source>
        <dbReference type="ARBA" id="ARBA00022475"/>
    </source>
</evidence>
<dbReference type="InterPro" id="IPR036412">
    <property type="entry name" value="HAD-like_sf"/>
</dbReference>
<organism evidence="17 18">
    <name type="scientific">Teichococcus rhizosphaerae</name>
    <dbReference type="NCBI Taxonomy" id="1335062"/>
    <lineage>
        <taxon>Bacteria</taxon>
        <taxon>Pseudomonadati</taxon>
        <taxon>Pseudomonadota</taxon>
        <taxon>Alphaproteobacteria</taxon>
        <taxon>Acetobacterales</taxon>
        <taxon>Roseomonadaceae</taxon>
        <taxon>Roseomonas</taxon>
    </lineage>
</organism>
<dbReference type="PROSITE" id="PS01047">
    <property type="entry name" value="HMA_1"/>
    <property type="match status" value="1"/>
</dbReference>
<evidence type="ECO:0000256" key="6">
    <source>
        <dbReference type="ARBA" id="ARBA00022692"/>
    </source>
</evidence>
<keyword evidence="12 15" id="KW-1133">Transmembrane helix</keyword>
<keyword evidence="13" id="KW-0406">Ion transport</keyword>
<name>A0A2C7ADC8_9PROT</name>
<evidence type="ECO:0000259" key="16">
    <source>
        <dbReference type="PROSITE" id="PS50846"/>
    </source>
</evidence>
<evidence type="ECO:0000256" key="14">
    <source>
        <dbReference type="ARBA" id="ARBA00023136"/>
    </source>
</evidence>
<dbReference type="SUPFAM" id="SSF81665">
    <property type="entry name" value="Calcium ATPase, transmembrane domain M"/>
    <property type="match status" value="1"/>
</dbReference>
<dbReference type="Gene3D" id="3.30.70.100">
    <property type="match status" value="1"/>
</dbReference>
<dbReference type="PANTHER" id="PTHR43520">
    <property type="entry name" value="ATP7, ISOFORM B"/>
    <property type="match status" value="1"/>
</dbReference>
<feature type="transmembrane region" description="Helical" evidence="15">
    <location>
        <begin position="174"/>
        <end position="197"/>
    </location>
</feature>
<keyword evidence="10" id="KW-0460">Magnesium</keyword>
<accession>A0A2C7ADC8</accession>
<dbReference type="Pfam" id="PF00702">
    <property type="entry name" value="Hydrolase"/>
    <property type="match status" value="1"/>
</dbReference>
<dbReference type="GO" id="GO:0055070">
    <property type="term" value="P:copper ion homeostasis"/>
    <property type="evidence" value="ECO:0007669"/>
    <property type="project" value="TreeGrafter"/>
</dbReference>
<protein>
    <submittedName>
        <fullName evidence="17">Copper-translocating P-type ATPase</fullName>
    </submittedName>
</protein>
<dbReference type="Gene3D" id="2.70.150.10">
    <property type="entry name" value="Calcium-transporting ATPase, cytoplasmic transduction domain A"/>
    <property type="match status" value="1"/>
</dbReference>
<dbReference type="NCBIfam" id="TIGR01525">
    <property type="entry name" value="ATPase-IB_hvy"/>
    <property type="match status" value="1"/>
</dbReference>
<dbReference type="GO" id="GO:0005507">
    <property type="term" value="F:copper ion binding"/>
    <property type="evidence" value="ECO:0007669"/>
    <property type="project" value="TreeGrafter"/>
</dbReference>
<feature type="domain" description="HMA" evidence="16">
    <location>
        <begin position="91"/>
        <end position="157"/>
    </location>
</feature>
<dbReference type="InterPro" id="IPR017969">
    <property type="entry name" value="Heavy-metal-associated_CS"/>
</dbReference>
<keyword evidence="3" id="KW-0813">Transport</keyword>
<feature type="transmembrane region" description="Helical" evidence="15">
    <location>
        <begin position="271"/>
        <end position="288"/>
    </location>
</feature>
<dbReference type="CDD" id="cd00371">
    <property type="entry name" value="HMA"/>
    <property type="match status" value="1"/>
</dbReference>
<dbReference type="Pfam" id="PF00403">
    <property type="entry name" value="HMA"/>
    <property type="match status" value="1"/>
</dbReference>
<dbReference type="PROSITE" id="PS50846">
    <property type="entry name" value="HMA_2"/>
    <property type="match status" value="1"/>
</dbReference>
<evidence type="ECO:0000256" key="2">
    <source>
        <dbReference type="ARBA" id="ARBA00006024"/>
    </source>
</evidence>
<dbReference type="InterPro" id="IPR023298">
    <property type="entry name" value="ATPase_P-typ_TM_dom_sf"/>
</dbReference>
<keyword evidence="14 15" id="KW-0472">Membrane</keyword>
<comment type="similarity">
    <text evidence="2 15">Belongs to the cation transport ATPase (P-type) (TC 3.A.3) family. Type IB subfamily.</text>
</comment>
<dbReference type="Proteomes" id="UP000223527">
    <property type="component" value="Unassembled WGS sequence"/>
</dbReference>
<keyword evidence="8 15" id="KW-0547">Nucleotide-binding</keyword>
<feature type="transmembrane region" description="Helical" evidence="15">
    <location>
        <begin position="457"/>
        <end position="480"/>
    </location>
</feature>
<feature type="transmembrane region" description="Helical" evidence="15">
    <location>
        <begin position="426"/>
        <end position="445"/>
    </location>
</feature>
<feature type="transmembrane region" description="Helical" evidence="15">
    <location>
        <begin position="242"/>
        <end position="259"/>
    </location>
</feature>
<dbReference type="OrthoDB" id="9760802at2"/>
<dbReference type="InterPro" id="IPR059000">
    <property type="entry name" value="ATPase_P-type_domA"/>
</dbReference>
<dbReference type="GO" id="GO:0005886">
    <property type="term" value="C:plasma membrane"/>
    <property type="evidence" value="ECO:0007669"/>
    <property type="project" value="UniProtKB-SubCell"/>
</dbReference>
<feature type="transmembrane region" description="Helical" evidence="15">
    <location>
        <begin position="745"/>
        <end position="762"/>
    </location>
</feature>
<dbReference type="NCBIfam" id="TIGR01511">
    <property type="entry name" value="ATPase-IB1_Cu"/>
    <property type="match status" value="1"/>
</dbReference>
<dbReference type="NCBIfam" id="TIGR01494">
    <property type="entry name" value="ATPase_P-type"/>
    <property type="match status" value="2"/>
</dbReference>
<dbReference type="SUPFAM" id="SSF56784">
    <property type="entry name" value="HAD-like"/>
    <property type="match status" value="1"/>
</dbReference>
<proteinExistence type="inferred from homology"/>
<evidence type="ECO:0000256" key="3">
    <source>
        <dbReference type="ARBA" id="ARBA00022448"/>
    </source>
</evidence>
<keyword evidence="4 15" id="KW-1003">Cell membrane</keyword>
<keyword evidence="7 15" id="KW-0479">Metal-binding</keyword>
<dbReference type="InterPro" id="IPR001757">
    <property type="entry name" value="P_typ_ATPase"/>
</dbReference>
<feature type="transmembrane region" description="Helical" evidence="15">
    <location>
        <begin position="768"/>
        <end position="785"/>
    </location>
</feature>
<dbReference type="EMBL" id="PDNU01000021">
    <property type="protein sequence ID" value="PHK94647.1"/>
    <property type="molecule type" value="Genomic_DNA"/>
</dbReference>
<dbReference type="AlphaFoldDB" id="A0A2C7ADC8"/>
<keyword evidence="5" id="KW-0597">Phosphoprotein</keyword>
<dbReference type="Gene3D" id="3.40.1110.10">
    <property type="entry name" value="Calcium-transporting ATPase, cytoplasmic domain N"/>
    <property type="match status" value="1"/>
</dbReference>
<dbReference type="InterPro" id="IPR008250">
    <property type="entry name" value="ATPase_P-typ_transduc_dom_A_sf"/>
</dbReference>
<evidence type="ECO:0000256" key="15">
    <source>
        <dbReference type="RuleBase" id="RU362081"/>
    </source>
</evidence>
<evidence type="ECO:0000256" key="11">
    <source>
        <dbReference type="ARBA" id="ARBA00022967"/>
    </source>
</evidence>
<dbReference type="RefSeq" id="WP_099095794.1">
    <property type="nucleotide sequence ID" value="NZ_PDNU01000021.1"/>
</dbReference>
<feature type="transmembrane region" description="Helical" evidence="15">
    <location>
        <begin position="209"/>
        <end position="230"/>
    </location>
</feature>
<gene>
    <name evidence="17" type="ORF">CR162_11990</name>
</gene>
<dbReference type="SUPFAM" id="SSF81653">
    <property type="entry name" value="Calcium ATPase, transduction domain A"/>
    <property type="match status" value="1"/>
</dbReference>
<evidence type="ECO:0000256" key="7">
    <source>
        <dbReference type="ARBA" id="ARBA00022723"/>
    </source>
</evidence>
<dbReference type="GO" id="GO:0043682">
    <property type="term" value="F:P-type divalent copper transporter activity"/>
    <property type="evidence" value="ECO:0007669"/>
    <property type="project" value="TreeGrafter"/>
</dbReference>
<keyword evidence="6 15" id="KW-0812">Transmembrane</keyword>
<comment type="subcellular location">
    <subcellularLocation>
        <location evidence="1">Cell membrane</location>
        <topology evidence="1">Multi-pass membrane protein</topology>
    </subcellularLocation>
</comment>
<evidence type="ECO:0000256" key="13">
    <source>
        <dbReference type="ARBA" id="ARBA00023065"/>
    </source>
</evidence>
<dbReference type="PANTHER" id="PTHR43520:SF5">
    <property type="entry name" value="CATION-TRANSPORTING P-TYPE ATPASE-RELATED"/>
    <property type="match status" value="1"/>
</dbReference>
<dbReference type="PROSITE" id="PS00154">
    <property type="entry name" value="ATPASE_E1_E2"/>
    <property type="match status" value="1"/>
</dbReference>
<dbReference type="InterPro" id="IPR023299">
    <property type="entry name" value="ATPase_P-typ_cyto_dom_N"/>
</dbReference>
<evidence type="ECO:0000256" key="5">
    <source>
        <dbReference type="ARBA" id="ARBA00022553"/>
    </source>
</evidence>
<dbReference type="InterPro" id="IPR036163">
    <property type="entry name" value="HMA_dom_sf"/>
</dbReference>
<dbReference type="Gene3D" id="3.40.50.1000">
    <property type="entry name" value="HAD superfamily/HAD-like"/>
    <property type="match status" value="1"/>
</dbReference>
<dbReference type="InterPro" id="IPR006121">
    <property type="entry name" value="HMA_dom"/>
</dbReference>
<evidence type="ECO:0000256" key="1">
    <source>
        <dbReference type="ARBA" id="ARBA00004651"/>
    </source>
</evidence>
<dbReference type="InterPro" id="IPR018303">
    <property type="entry name" value="ATPase_P-typ_P_site"/>
</dbReference>
<evidence type="ECO:0000313" key="17">
    <source>
        <dbReference type="EMBL" id="PHK94647.1"/>
    </source>
</evidence>
<dbReference type="GO" id="GO:0016887">
    <property type="term" value="F:ATP hydrolysis activity"/>
    <property type="evidence" value="ECO:0007669"/>
    <property type="project" value="InterPro"/>
</dbReference>
<evidence type="ECO:0000256" key="8">
    <source>
        <dbReference type="ARBA" id="ARBA00022741"/>
    </source>
</evidence>
<dbReference type="PRINTS" id="PR00119">
    <property type="entry name" value="CATATPASE"/>
</dbReference>
<dbReference type="InterPro" id="IPR023214">
    <property type="entry name" value="HAD_sf"/>
</dbReference>
<dbReference type="GO" id="GO:0005524">
    <property type="term" value="F:ATP binding"/>
    <property type="evidence" value="ECO:0007669"/>
    <property type="project" value="UniProtKB-UniRule"/>
</dbReference>
<evidence type="ECO:0000256" key="10">
    <source>
        <dbReference type="ARBA" id="ARBA00022842"/>
    </source>
</evidence>